<evidence type="ECO:0000313" key="3">
    <source>
        <dbReference type="Proteomes" id="UP000054988"/>
    </source>
</evidence>
<sequence>MSNETSSSSSSSSSYHNRNMPIPPSSSGFHYSDDIMYTGPFNPSPFKLLFMVNTRGHDNALRNMSMGQPHLQFAIDGLIHLQVQRASLNAIIEETNVYLANLAFNATAAGPTPLRVEGPITVPSLPVNPKRLEFHLQHQPSGLGPLPTDICNANPNDPIFLRAAETYRARIRTALELSLHQTDLCPRHTGTEPVLSGQAGTAPLVPEQQPTPSLNSPATLVHPPSSTSCESTPAYTQSIGVTSASPSPPPEPASKPVSEPTPAPPRINPFDIDNKPLAPPLSTFPGKRKIQPHLR</sequence>
<proteinExistence type="predicted"/>
<accession>A0A0W0FMH1</accession>
<feature type="compositionally biased region" description="Pro residues" evidence="1">
    <location>
        <begin position="246"/>
        <end position="267"/>
    </location>
</feature>
<dbReference type="AlphaFoldDB" id="A0A0W0FMH1"/>
<gene>
    <name evidence="2" type="ORF">WG66_9980</name>
</gene>
<reference evidence="2 3" key="1">
    <citation type="submission" date="2015-12" db="EMBL/GenBank/DDBJ databases">
        <title>Draft genome sequence of Moniliophthora roreri, the causal agent of frosty pod rot of cacao.</title>
        <authorList>
            <person name="Aime M.C."/>
            <person name="Diaz-Valderrama J.R."/>
            <person name="Kijpornyongpan T."/>
            <person name="Phillips-Mora W."/>
        </authorList>
    </citation>
    <scope>NUCLEOTIDE SEQUENCE [LARGE SCALE GENOMIC DNA]</scope>
    <source>
        <strain evidence="2 3">MCA 2952</strain>
    </source>
</reference>
<feature type="region of interest" description="Disordered" evidence="1">
    <location>
        <begin position="1"/>
        <end position="21"/>
    </location>
</feature>
<evidence type="ECO:0000256" key="1">
    <source>
        <dbReference type="SAM" id="MobiDB-lite"/>
    </source>
</evidence>
<evidence type="ECO:0000313" key="2">
    <source>
        <dbReference type="EMBL" id="KTB37496.1"/>
    </source>
</evidence>
<dbReference type="Proteomes" id="UP000054988">
    <property type="component" value="Unassembled WGS sequence"/>
</dbReference>
<feature type="compositionally biased region" description="Polar residues" evidence="1">
    <location>
        <begin position="208"/>
        <end position="242"/>
    </location>
</feature>
<feature type="compositionally biased region" description="Basic residues" evidence="1">
    <location>
        <begin position="286"/>
        <end position="295"/>
    </location>
</feature>
<organism evidence="2 3">
    <name type="scientific">Moniliophthora roreri</name>
    <name type="common">Frosty pod rot fungus</name>
    <name type="synonym">Monilia roreri</name>
    <dbReference type="NCBI Taxonomy" id="221103"/>
    <lineage>
        <taxon>Eukaryota</taxon>
        <taxon>Fungi</taxon>
        <taxon>Dikarya</taxon>
        <taxon>Basidiomycota</taxon>
        <taxon>Agaricomycotina</taxon>
        <taxon>Agaricomycetes</taxon>
        <taxon>Agaricomycetidae</taxon>
        <taxon>Agaricales</taxon>
        <taxon>Marasmiineae</taxon>
        <taxon>Marasmiaceae</taxon>
        <taxon>Moniliophthora</taxon>
    </lineage>
</organism>
<name>A0A0W0FMH1_MONRR</name>
<comment type="caution">
    <text evidence="2">The sequence shown here is derived from an EMBL/GenBank/DDBJ whole genome shotgun (WGS) entry which is preliminary data.</text>
</comment>
<feature type="compositionally biased region" description="Low complexity" evidence="1">
    <location>
        <begin position="1"/>
        <end position="14"/>
    </location>
</feature>
<feature type="region of interest" description="Disordered" evidence="1">
    <location>
        <begin position="188"/>
        <end position="295"/>
    </location>
</feature>
<protein>
    <submittedName>
        <fullName evidence="2">Uncharacterized protein</fullName>
    </submittedName>
</protein>
<dbReference type="EMBL" id="LATX01001846">
    <property type="protein sequence ID" value="KTB37496.1"/>
    <property type="molecule type" value="Genomic_DNA"/>
</dbReference>